<dbReference type="EMBL" id="CABPSL010000028">
    <property type="protein sequence ID" value="VVE48547.1"/>
    <property type="molecule type" value="Genomic_DNA"/>
</dbReference>
<protein>
    <submittedName>
        <fullName evidence="2">Uncharacterized protein</fullName>
    </submittedName>
</protein>
<feature type="region of interest" description="Disordered" evidence="1">
    <location>
        <begin position="1"/>
        <end position="27"/>
    </location>
</feature>
<evidence type="ECO:0000256" key="1">
    <source>
        <dbReference type="SAM" id="MobiDB-lite"/>
    </source>
</evidence>
<evidence type="ECO:0000313" key="2">
    <source>
        <dbReference type="EMBL" id="VVE48547.1"/>
    </source>
</evidence>
<dbReference type="Proteomes" id="UP000384354">
    <property type="component" value="Unassembled WGS sequence"/>
</dbReference>
<gene>
    <name evidence="2" type="ORF">PCE31106_04530</name>
</gene>
<organism evidence="2 3">
    <name type="scientific">Pandoraea cepalis</name>
    <dbReference type="NCBI Taxonomy" id="2508294"/>
    <lineage>
        <taxon>Bacteria</taxon>
        <taxon>Pseudomonadati</taxon>
        <taxon>Pseudomonadota</taxon>
        <taxon>Betaproteobacteria</taxon>
        <taxon>Burkholderiales</taxon>
        <taxon>Burkholderiaceae</taxon>
        <taxon>Pandoraea</taxon>
    </lineage>
</organism>
<sequence>MRSPTVPEVKKPEPPPPKPVVAPPRNGGKVITTFTLVGTNTPNRSKIPGFKLANASSSSTQCKFSDNAAIDHINSIGDHNWGSVFKTVSDGTDHIAPGEFVYFPRTRSGYGYVVPELVCVSTGNHVPVLLRLEEVLGYGAVPRGRRQHEGRPVVDAVLAPIRPTETIYESDARAFRRSLNNYNRIKFVPQVYQQGSGGGWKARR</sequence>
<proteinExistence type="predicted"/>
<reference evidence="2 3" key="1">
    <citation type="submission" date="2019-08" db="EMBL/GenBank/DDBJ databases">
        <authorList>
            <person name="Peeters C."/>
        </authorList>
    </citation>
    <scope>NUCLEOTIDE SEQUENCE [LARGE SCALE GENOMIC DNA]</scope>
    <source>
        <strain evidence="2 3">LMG 31106</strain>
    </source>
</reference>
<name>A0A5E4YJ40_9BURK</name>
<dbReference type="AlphaFoldDB" id="A0A5E4YJ40"/>
<evidence type="ECO:0000313" key="3">
    <source>
        <dbReference type="Proteomes" id="UP000384354"/>
    </source>
</evidence>
<accession>A0A5E4YJ40</accession>